<dbReference type="Proteomes" id="UP000475079">
    <property type="component" value="Unassembled WGS sequence"/>
</dbReference>
<proteinExistence type="predicted"/>
<dbReference type="AlphaFoldDB" id="A0A6L5EGG6"/>
<name>A0A6L5EGG6_9ENTR</name>
<reference evidence="1 2" key="1">
    <citation type="submission" date="2019-10" db="EMBL/GenBank/DDBJ databases">
        <title>Characterization of a new Citrobacter species.</title>
        <authorList>
            <person name="Goncalves Ribeiro T."/>
            <person name="Izdebski R."/>
            <person name="Urbanowicz P."/>
            <person name="Carmeli Y."/>
            <person name="Gniadkowski M."/>
            <person name="Peixe L."/>
        </authorList>
    </citation>
    <scope>NUCLEOTIDE SEQUENCE [LARGE SCALE GENOMIC DNA]</scope>
    <source>
        <strain evidence="1 2">NMI7905_11</strain>
    </source>
</reference>
<evidence type="ECO:0000313" key="1">
    <source>
        <dbReference type="EMBL" id="MPQ54602.1"/>
    </source>
</evidence>
<protein>
    <submittedName>
        <fullName evidence="1">Uncharacterized protein</fullName>
    </submittedName>
</protein>
<organism evidence="1 2">
    <name type="scientific">Citrobacter telavivensis</name>
    <dbReference type="NCBI Taxonomy" id="2653932"/>
    <lineage>
        <taxon>Bacteria</taxon>
        <taxon>Pseudomonadati</taxon>
        <taxon>Pseudomonadota</taxon>
        <taxon>Gammaproteobacteria</taxon>
        <taxon>Enterobacterales</taxon>
        <taxon>Enterobacteriaceae</taxon>
        <taxon>Citrobacter</taxon>
    </lineage>
</organism>
<keyword evidence="2" id="KW-1185">Reference proteome</keyword>
<accession>A0A6L5EGG6</accession>
<dbReference type="EMBL" id="WHIY01000034">
    <property type="protein sequence ID" value="MPQ54602.1"/>
    <property type="molecule type" value="Genomic_DNA"/>
</dbReference>
<comment type="caution">
    <text evidence="1">The sequence shown here is derived from an EMBL/GenBank/DDBJ whole genome shotgun (WGS) entry which is preliminary data.</text>
</comment>
<evidence type="ECO:0000313" key="2">
    <source>
        <dbReference type="Proteomes" id="UP000475079"/>
    </source>
</evidence>
<gene>
    <name evidence="1" type="ORF">GBB84_27420</name>
</gene>
<dbReference type="RefSeq" id="WP_152405588.1">
    <property type="nucleotide sequence ID" value="NZ_WHIY01000034.1"/>
</dbReference>
<sequence length="89" mass="10197">MTEFNKYESFYITTAEILQDLITETMTERQSSGRGCCDKYQAGYLTALYRVDAAVKRQAYLFDITSEEVTNGAKPTLSQLRCKKTNETF</sequence>